<keyword evidence="3" id="KW-0119">Carbohydrate metabolism</keyword>
<keyword evidence="4" id="KW-1185">Reference proteome</keyword>
<protein>
    <submittedName>
        <fullName evidence="3">Xylanase</fullName>
    </submittedName>
</protein>
<reference evidence="3" key="1">
    <citation type="submission" date="2021-06" db="EMBL/GenBank/DDBJ databases">
        <authorList>
            <person name="Huq M.A."/>
        </authorList>
    </citation>
    <scope>NUCLEOTIDE SEQUENCE</scope>
    <source>
        <strain evidence="3">MAH-26</strain>
    </source>
</reference>
<keyword evidence="3" id="KW-0326">Glycosidase</keyword>
<dbReference type="RefSeq" id="WP_217795261.1">
    <property type="nucleotide sequence ID" value="NZ_JAHSPG010000018.1"/>
</dbReference>
<sequence>MILQKRTLLLAGSLLCYLHNNAQTASDVTLTINAKRTYQTIDNFAASDAWSCQFVGNWPSAKKTAIADWLFSMDTAANGAPKGIGLSMWRYNLGAGSAQQADASGMKDEWRRAESFLESNGNYNFNNQTGQQWFLTAAKERGVSKFLAFVNSPNVQFTKNKKASAEKGLSNLDSSQYQNVATDICKSLEGLRKKTGITFDYISPVNEPQWDWSDFVQEGTPYSNKEVTALTKVLSNTLNEQKLSTKILLGEAGLIAYLYTDYDKPGRGNQVRDFMEASSPLYVGNVKSVAPVICAHSYFTTSPYSKSIELRKQLAGKIDSVKGLSYWQSEYCILGDNNGEIDGNKRDTGMKSALYLASVIHTDLAVANAAAWQWWLSISPYDYKDGLIYIDQNKTDGNYYDSKMLWAFGNYSRFVRPGMKRIDLASSQTDSSLLASAYIDQKQKTIVSVVVNNGKEKRNLNLQGISGKRKNVQIETYTTDATRKLAKQTAGETVTIDPQSVTTLVIHL</sequence>
<dbReference type="Pfam" id="PF14587">
    <property type="entry name" value="Glyco_hydr_30_2"/>
    <property type="match status" value="1"/>
</dbReference>
<feature type="chain" id="PRO_5038737436" evidence="1">
    <location>
        <begin position="23"/>
        <end position="508"/>
    </location>
</feature>
<comment type="caution">
    <text evidence="3">The sequence shown here is derived from an EMBL/GenBank/DDBJ whole genome shotgun (WGS) entry which is preliminary data.</text>
</comment>
<keyword evidence="1" id="KW-0732">Signal</keyword>
<dbReference type="Proteomes" id="UP000812270">
    <property type="component" value="Unassembled WGS sequence"/>
</dbReference>
<keyword evidence="3" id="KW-0378">Hydrolase</keyword>
<organism evidence="3 4">
    <name type="scientific">Pinibacter aurantiacus</name>
    <dbReference type="NCBI Taxonomy" id="2851599"/>
    <lineage>
        <taxon>Bacteria</taxon>
        <taxon>Pseudomonadati</taxon>
        <taxon>Bacteroidota</taxon>
        <taxon>Chitinophagia</taxon>
        <taxon>Chitinophagales</taxon>
        <taxon>Chitinophagaceae</taxon>
        <taxon>Pinibacter</taxon>
    </lineage>
</organism>
<feature type="domain" description="Endo-beta-1,6-galactanase-like" evidence="2">
    <location>
        <begin position="28"/>
        <end position="389"/>
    </location>
</feature>
<proteinExistence type="predicted"/>
<dbReference type="InterPro" id="IPR039743">
    <property type="entry name" value="6GAL/EXGAL"/>
</dbReference>
<accession>A0A9E2SG19</accession>
<dbReference type="PANTHER" id="PTHR42767">
    <property type="entry name" value="ENDO-BETA-1,6-GALACTANASE"/>
    <property type="match status" value="1"/>
</dbReference>
<name>A0A9E2SG19_9BACT</name>
<dbReference type="PANTHER" id="PTHR42767:SF1">
    <property type="entry name" value="ENDO-BETA-1,6-GALACTANASE-LIKE DOMAIN-CONTAINING PROTEIN"/>
    <property type="match status" value="1"/>
</dbReference>
<evidence type="ECO:0000313" key="4">
    <source>
        <dbReference type="Proteomes" id="UP000812270"/>
    </source>
</evidence>
<keyword evidence="3" id="KW-0624">Polysaccharide degradation</keyword>
<dbReference type="InterPro" id="IPR039514">
    <property type="entry name" value="6GAL-like"/>
</dbReference>
<feature type="signal peptide" evidence="1">
    <location>
        <begin position="1"/>
        <end position="22"/>
    </location>
</feature>
<dbReference type="AlphaFoldDB" id="A0A9E2SG19"/>
<dbReference type="GO" id="GO:0004553">
    <property type="term" value="F:hydrolase activity, hydrolyzing O-glycosyl compounds"/>
    <property type="evidence" value="ECO:0007669"/>
    <property type="project" value="InterPro"/>
</dbReference>
<evidence type="ECO:0000313" key="3">
    <source>
        <dbReference type="EMBL" id="MBV4360665.1"/>
    </source>
</evidence>
<dbReference type="EMBL" id="JAHSPG010000018">
    <property type="protein sequence ID" value="MBV4360665.1"/>
    <property type="molecule type" value="Genomic_DNA"/>
</dbReference>
<keyword evidence="3" id="KW-0858">Xylan degradation</keyword>
<evidence type="ECO:0000259" key="2">
    <source>
        <dbReference type="Pfam" id="PF14587"/>
    </source>
</evidence>
<evidence type="ECO:0000256" key="1">
    <source>
        <dbReference type="SAM" id="SignalP"/>
    </source>
</evidence>
<dbReference type="GO" id="GO:0045493">
    <property type="term" value="P:xylan catabolic process"/>
    <property type="evidence" value="ECO:0007669"/>
    <property type="project" value="UniProtKB-KW"/>
</dbReference>
<gene>
    <name evidence="3" type="ORF">KTO63_26100</name>
</gene>